<protein>
    <submittedName>
        <fullName evidence="1">Type II toxin-antitoxin system RelE/ParE family toxin</fullName>
    </submittedName>
</protein>
<comment type="caution">
    <text evidence="1">The sequence shown here is derived from an EMBL/GenBank/DDBJ whole genome shotgun (WGS) entry which is preliminary data.</text>
</comment>
<dbReference type="AlphaFoldDB" id="A0A9D9E613"/>
<dbReference type="InterPro" id="IPR035093">
    <property type="entry name" value="RelE/ParE_toxin_dom_sf"/>
</dbReference>
<proteinExistence type="predicted"/>
<dbReference type="SUPFAM" id="SSF143011">
    <property type="entry name" value="RelE-like"/>
    <property type="match status" value="1"/>
</dbReference>
<evidence type="ECO:0000313" key="2">
    <source>
        <dbReference type="Proteomes" id="UP000823614"/>
    </source>
</evidence>
<gene>
    <name evidence="1" type="ORF">IAA89_05320</name>
</gene>
<sequence>MSIYVYKDLKGQCPFLQWLDQIKVSDKTVFNKINYYLDLMSTNQLPLVKPNVKKTPTRRTNCSCLYKLRIGKYRLFFLFKNNNYYLFHCFRKTTQKTPNKEFTKVKREINTNIYIKYL</sequence>
<dbReference type="Pfam" id="PF05973">
    <property type="entry name" value="Gp49"/>
    <property type="match status" value="1"/>
</dbReference>
<name>A0A9D9E613_9LACO</name>
<dbReference type="Proteomes" id="UP000823614">
    <property type="component" value="Unassembled WGS sequence"/>
</dbReference>
<evidence type="ECO:0000313" key="1">
    <source>
        <dbReference type="EMBL" id="MBO8441831.1"/>
    </source>
</evidence>
<reference evidence="1" key="1">
    <citation type="submission" date="2020-10" db="EMBL/GenBank/DDBJ databases">
        <authorList>
            <person name="Gilroy R."/>
        </authorList>
    </citation>
    <scope>NUCLEOTIDE SEQUENCE</scope>
    <source>
        <strain evidence="1">C6-149</strain>
    </source>
</reference>
<reference evidence="1" key="2">
    <citation type="journal article" date="2021" name="PeerJ">
        <title>Extensive microbial diversity within the chicken gut microbiome revealed by metagenomics and culture.</title>
        <authorList>
            <person name="Gilroy R."/>
            <person name="Ravi A."/>
            <person name="Getino M."/>
            <person name="Pursley I."/>
            <person name="Horton D.L."/>
            <person name="Alikhan N.F."/>
            <person name="Baker D."/>
            <person name="Gharbi K."/>
            <person name="Hall N."/>
            <person name="Watson M."/>
            <person name="Adriaenssens E.M."/>
            <person name="Foster-Nyarko E."/>
            <person name="Jarju S."/>
            <person name="Secka A."/>
            <person name="Antonio M."/>
            <person name="Oren A."/>
            <person name="Chaudhuri R.R."/>
            <person name="La Ragione R."/>
            <person name="Hildebrand F."/>
            <person name="Pallen M.J."/>
        </authorList>
    </citation>
    <scope>NUCLEOTIDE SEQUENCE</scope>
    <source>
        <strain evidence="1">C6-149</strain>
    </source>
</reference>
<dbReference type="EMBL" id="JADIMP010000087">
    <property type="protein sequence ID" value="MBO8441831.1"/>
    <property type="molecule type" value="Genomic_DNA"/>
</dbReference>
<organism evidence="1 2">
    <name type="scientific">Candidatus Gallilactobacillus intestinavium</name>
    <dbReference type="NCBI Taxonomy" id="2840838"/>
    <lineage>
        <taxon>Bacteria</taxon>
        <taxon>Bacillati</taxon>
        <taxon>Bacillota</taxon>
        <taxon>Bacilli</taxon>
        <taxon>Lactobacillales</taxon>
        <taxon>Lactobacillaceae</taxon>
        <taxon>Lactobacillaceae incertae sedis</taxon>
        <taxon>Candidatus Gallilactobacillus</taxon>
    </lineage>
</organism>
<accession>A0A9D9E613</accession>
<dbReference type="InterPro" id="IPR009241">
    <property type="entry name" value="HigB-like"/>
</dbReference>